<gene>
    <name evidence="2" type="ORF">DM02DRAFT_630268</name>
</gene>
<feature type="compositionally biased region" description="Acidic residues" evidence="1">
    <location>
        <begin position="468"/>
        <end position="481"/>
    </location>
</feature>
<keyword evidence="3" id="KW-1185">Reference proteome</keyword>
<accession>A0A2V1DJM2</accession>
<dbReference type="EMBL" id="KZ805414">
    <property type="protein sequence ID" value="PVH98396.1"/>
    <property type="molecule type" value="Genomic_DNA"/>
</dbReference>
<dbReference type="Proteomes" id="UP000244855">
    <property type="component" value="Unassembled WGS sequence"/>
</dbReference>
<feature type="compositionally biased region" description="Basic and acidic residues" evidence="1">
    <location>
        <begin position="482"/>
        <end position="496"/>
    </location>
</feature>
<feature type="compositionally biased region" description="Low complexity" evidence="1">
    <location>
        <begin position="257"/>
        <end position="276"/>
    </location>
</feature>
<feature type="compositionally biased region" description="Basic and acidic residues" evidence="1">
    <location>
        <begin position="281"/>
        <end position="299"/>
    </location>
</feature>
<proteinExistence type="predicted"/>
<evidence type="ECO:0000256" key="1">
    <source>
        <dbReference type="SAM" id="MobiDB-lite"/>
    </source>
</evidence>
<dbReference type="AlphaFoldDB" id="A0A2V1DJM2"/>
<evidence type="ECO:0000313" key="3">
    <source>
        <dbReference type="Proteomes" id="UP000244855"/>
    </source>
</evidence>
<feature type="compositionally biased region" description="Basic and acidic residues" evidence="1">
    <location>
        <begin position="186"/>
        <end position="214"/>
    </location>
</feature>
<sequence length="510" mass="55089">MLLERDPSLAEAPGFTTEQLASLTAAVSAKQLKLEADINAYVAKKQAELTMYEQKLLAQYREMECTQTQPPPSTAVSPFPSLPPLSPSSSSPTLQISGRPEDKEKRQKRVHKREKELSRLVPFFLPLLDAQSLPPSPPTKKGEERLESNSTMAHDIPRSAPPPDVEMGSPPRDVPSSKEYGSAMLKKAEQVGHSEHPSGDAATTEKRSTSDFVKKAKRPGAMKKSSLRNGNEKSRRKRVSLVIDDQIVLPADLVTEPSITSPSDTAPSSASTSTTSLEEMIDPRLMSDVDSPQREHQENMPDAFPISDLSPSNSTNNPAIPTAEPIGIPNPVPPAISSSPSPSSIRSPVTYEPPASTGRPFLERSPPKVVATRNIPQHASSAPIYASLPKRMETGEKDFSSYVGGIDGSGVDDLNQTGSLGFPSSLGASYMESYMQSRPLSVRMAAAEKAGLDEKDKAALLNGKAQLDDEEDNVNDVDMDADNDRGGFDVHKRPFSEDEEMGIVGSMEGF</sequence>
<feature type="region of interest" description="Disordered" evidence="1">
    <location>
        <begin position="63"/>
        <end position="366"/>
    </location>
</feature>
<organism evidence="2 3">
    <name type="scientific">Periconia macrospinosa</name>
    <dbReference type="NCBI Taxonomy" id="97972"/>
    <lineage>
        <taxon>Eukaryota</taxon>
        <taxon>Fungi</taxon>
        <taxon>Dikarya</taxon>
        <taxon>Ascomycota</taxon>
        <taxon>Pezizomycotina</taxon>
        <taxon>Dothideomycetes</taxon>
        <taxon>Pleosporomycetidae</taxon>
        <taxon>Pleosporales</taxon>
        <taxon>Massarineae</taxon>
        <taxon>Periconiaceae</taxon>
        <taxon>Periconia</taxon>
    </lineage>
</organism>
<dbReference type="OrthoDB" id="5326588at2759"/>
<feature type="region of interest" description="Disordered" evidence="1">
    <location>
        <begin position="464"/>
        <end position="510"/>
    </location>
</feature>
<name>A0A2V1DJM2_9PLEO</name>
<reference evidence="2 3" key="1">
    <citation type="journal article" date="2018" name="Sci. Rep.">
        <title>Comparative genomics provides insights into the lifestyle and reveals functional heterogeneity of dark septate endophytic fungi.</title>
        <authorList>
            <person name="Knapp D.G."/>
            <person name="Nemeth J.B."/>
            <person name="Barry K."/>
            <person name="Hainaut M."/>
            <person name="Henrissat B."/>
            <person name="Johnson J."/>
            <person name="Kuo A."/>
            <person name="Lim J.H.P."/>
            <person name="Lipzen A."/>
            <person name="Nolan M."/>
            <person name="Ohm R.A."/>
            <person name="Tamas L."/>
            <person name="Grigoriev I.V."/>
            <person name="Spatafora J.W."/>
            <person name="Nagy L.G."/>
            <person name="Kovacs G.M."/>
        </authorList>
    </citation>
    <scope>NUCLEOTIDE SEQUENCE [LARGE SCALE GENOMIC DNA]</scope>
    <source>
        <strain evidence="2 3">DSE2036</strain>
    </source>
</reference>
<evidence type="ECO:0000313" key="2">
    <source>
        <dbReference type="EMBL" id="PVH98396.1"/>
    </source>
</evidence>
<feature type="compositionally biased region" description="Low complexity" evidence="1">
    <location>
        <begin position="335"/>
        <end position="348"/>
    </location>
</feature>
<feature type="compositionally biased region" description="Polar residues" evidence="1">
    <location>
        <begin position="309"/>
        <end position="319"/>
    </location>
</feature>
<protein>
    <submittedName>
        <fullName evidence="2">Uncharacterized protein</fullName>
    </submittedName>
</protein>